<keyword evidence="7 13" id="KW-0375">Hydrogen ion transport</keyword>
<dbReference type="InterPro" id="IPR002379">
    <property type="entry name" value="ATPase_proteolipid_c-like_dom"/>
</dbReference>
<dbReference type="GO" id="GO:0046933">
    <property type="term" value="F:proton-transporting ATP synthase activity, rotational mechanism"/>
    <property type="evidence" value="ECO:0007669"/>
    <property type="project" value="UniProtKB-UniRule"/>
</dbReference>
<dbReference type="PRINTS" id="PR00124">
    <property type="entry name" value="ATPASEC"/>
</dbReference>
<evidence type="ECO:0000313" key="15">
    <source>
        <dbReference type="EMBL" id="SEI70748.1"/>
    </source>
</evidence>
<dbReference type="SUPFAM" id="SSF81333">
    <property type="entry name" value="F1F0 ATP synthase subunit C"/>
    <property type="match status" value="1"/>
</dbReference>
<comment type="caution">
    <text evidence="13">Lacks conserved residue(s) required for the propagation of feature annotation.</text>
</comment>
<dbReference type="GO" id="GO:0008289">
    <property type="term" value="F:lipid binding"/>
    <property type="evidence" value="ECO:0007669"/>
    <property type="project" value="UniProtKB-KW"/>
</dbReference>
<reference evidence="16" key="1">
    <citation type="submission" date="2016-10" db="EMBL/GenBank/DDBJ databases">
        <authorList>
            <person name="Varghese N."/>
            <person name="Submissions S."/>
        </authorList>
    </citation>
    <scope>NUCLEOTIDE SEQUENCE [LARGE SCALE GENOMIC DNA]</scope>
    <source>
        <strain evidence="16">DSM 20406</strain>
    </source>
</reference>
<evidence type="ECO:0000256" key="5">
    <source>
        <dbReference type="ARBA" id="ARBA00022547"/>
    </source>
</evidence>
<dbReference type="PANTHER" id="PTHR10031:SF0">
    <property type="entry name" value="ATPASE PROTEIN 9"/>
    <property type="match status" value="1"/>
</dbReference>
<comment type="function">
    <text evidence="13">F(1)F(0) ATP synthase produces ATP from ADP in the presence of a proton or sodium gradient. F-type ATPases consist of two structural domains, F(1) containing the extramembraneous catalytic core and F(0) containing the membrane proton channel, linked together by a central stalk and a peripheral stalk. During catalysis, ATP synthesis in the catalytic domain of F(1) is coupled via a rotary mechanism of the central stalk subunits to proton translocation.</text>
</comment>
<evidence type="ECO:0000256" key="10">
    <source>
        <dbReference type="ARBA" id="ARBA00023121"/>
    </source>
</evidence>
<evidence type="ECO:0000313" key="16">
    <source>
        <dbReference type="Proteomes" id="UP000183028"/>
    </source>
</evidence>
<dbReference type="NCBIfam" id="TIGR01260">
    <property type="entry name" value="ATP_synt_c"/>
    <property type="match status" value="1"/>
</dbReference>
<keyword evidence="9 13" id="KW-0406">Ion transport</keyword>
<evidence type="ECO:0000256" key="3">
    <source>
        <dbReference type="ARBA" id="ARBA00022448"/>
    </source>
</evidence>
<evidence type="ECO:0000259" key="14">
    <source>
        <dbReference type="Pfam" id="PF00137"/>
    </source>
</evidence>
<evidence type="ECO:0000256" key="9">
    <source>
        <dbReference type="ARBA" id="ARBA00023065"/>
    </source>
</evidence>
<comment type="similarity">
    <text evidence="2 13">Belongs to the ATPase C chain family.</text>
</comment>
<evidence type="ECO:0000256" key="8">
    <source>
        <dbReference type="ARBA" id="ARBA00022989"/>
    </source>
</evidence>
<dbReference type="InterPro" id="IPR000454">
    <property type="entry name" value="ATP_synth_F0_csu"/>
</dbReference>
<dbReference type="InterPro" id="IPR005953">
    <property type="entry name" value="ATP_synth_csu_bac/chlpt"/>
</dbReference>
<accession>A0A1H6SS05</accession>
<evidence type="ECO:0000256" key="12">
    <source>
        <dbReference type="ARBA" id="ARBA00023310"/>
    </source>
</evidence>
<dbReference type="InterPro" id="IPR020537">
    <property type="entry name" value="ATP_synth_F0_csu_DDCD_BS"/>
</dbReference>
<gene>
    <name evidence="13" type="primary">atpE</name>
    <name evidence="15" type="ORF">SAMN04487834_101816</name>
</gene>
<proteinExistence type="inferred from homology"/>
<dbReference type="GO" id="GO:0033177">
    <property type="term" value="C:proton-transporting two-sector ATPase complex, proton-transporting domain"/>
    <property type="evidence" value="ECO:0007669"/>
    <property type="project" value="InterPro"/>
</dbReference>
<evidence type="ECO:0000256" key="4">
    <source>
        <dbReference type="ARBA" id="ARBA00022475"/>
    </source>
</evidence>
<dbReference type="RefSeq" id="WP_033161922.1">
    <property type="nucleotide sequence ID" value="NZ_CACVPP010000026.1"/>
</dbReference>
<dbReference type="GeneID" id="54119332"/>
<keyword evidence="6 13" id="KW-0812">Transmembrane</keyword>
<comment type="function">
    <text evidence="13">Key component of the F(0) channel; it plays a direct role in translocation across the membrane. A homomeric c-ring of between 10-14 subunits forms the central stalk rotor element with the F(1) delta and epsilon subunits.</text>
</comment>
<evidence type="ECO:0000256" key="11">
    <source>
        <dbReference type="ARBA" id="ARBA00023136"/>
    </source>
</evidence>
<evidence type="ECO:0000256" key="7">
    <source>
        <dbReference type="ARBA" id="ARBA00022781"/>
    </source>
</evidence>
<keyword evidence="11 13" id="KW-0472">Membrane</keyword>
<evidence type="ECO:0000256" key="13">
    <source>
        <dbReference type="HAMAP-Rule" id="MF_01396"/>
    </source>
</evidence>
<comment type="subcellular location">
    <subcellularLocation>
        <location evidence="1 13">Cell membrane</location>
        <topology evidence="1 13">Multi-pass membrane protein</topology>
    </subcellularLocation>
</comment>
<dbReference type="Gene3D" id="1.20.120.610">
    <property type="entry name" value="lithium bound rotor ring of v- atpase"/>
    <property type="match status" value="1"/>
</dbReference>
<dbReference type="PANTHER" id="PTHR10031">
    <property type="entry name" value="ATP SYNTHASE LIPID-BINDING PROTEIN, MITOCHONDRIAL"/>
    <property type="match status" value="1"/>
</dbReference>
<keyword evidence="16" id="KW-1185">Reference proteome</keyword>
<feature type="transmembrane region" description="Helical" evidence="13">
    <location>
        <begin position="50"/>
        <end position="74"/>
    </location>
</feature>
<keyword evidence="3 13" id="KW-0813">Transport</keyword>
<sequence length="77" mass="7793">MVKGLIAIGAGIAVLAGLGTGIGEGIAASRAVEAIGRNPEAESKVRTTMILGIALTETVALYGLLVSLILIFVYPNL</sequence>
<feature type="domain" description="V-ATPase proteolipid subunit C-like" evidence="14">
    <location>
        <begin position="8"/>
        <end position="70"/>
    </location>
</feature>
<dbReference type="EMBL" id="FNYK01000018">
    <property type="protein sequence ID" value="SEI70748.1"/>
    <property type="molecule type" value="Genomic_DNA"/>
</dbReference>
<dbReference type="GO" id="GO:0045259">
    <property type="term" value="C:proton-transporting ATP synthase complex"/>
    <property type="evidence" value="ECO:0007669"/>
    <property type="project" value="UniProtKB-KW"/>
</dbReference>
<dbReference type="HAMAP" id="MF_01396">
    <property type="entry name" value="ATP_synth_c_bact"/>
    <property type="match status" value="1"/>
</dbReference>
<evidence type="ECO:0000256" key="2">
    <source>
        <dbReference type="ARBA" id="ARBA00006704"/>
    </source>
</evidence>
<dbReference type="Proteomes" id="UP000183028">
    <property type="component" value="Unassembled WGS sequence"/>
</dbReference>
<dbReference type="GO" id="GO:0005886">
    <property type="term" value="C:plasma membrane"/>
    <property type="evidence" value="ECO:0007669"/>
    <property type="project" value="UniProtKB-SubCell"/>
</dbReference>
<dbReference type="Pfam" id="PF00137">
    <property type="entry name" value="ATP-synt_C"/>
    <property type="match status" value="1"/>
</dbReference>
<dbReference type="OrthoDB" id="9810379at2"/>
<evidence type="ECO:0000256" key="6">
    <source>
        <dbReference type="ARBA" id="ARBA00022692"/>
    </source>
</evidence>
<keyword evidence="12 13" id="KW-0066">ATP synthesis</keyword>
<dbReference type="STRING" id="322505.SAMN04487836_10492"/>
<keyword evidence="4 13" id="KW-1003">Cell membrane</keyword>
<dbReference type="eggNOG" id="COG0636">
    <property type="taxonomic scope" value="Bacteria"/>
</dbReference>
<evidence type="ECO:0000256" key="1">
    <source>
        <dbReference type="ARBA" id="ARBA00004651"/>
    </source>
</evidence>
<feature type="site" description="Reversibly protonated during proton transport" evidence="13">
    <location>
        <position position="57"/>
    </location>
</feature>
<dbReference type="CDD" id="cd18184">
    <property type="entry name" value="ATP-synt_Fo_c_NaATPase"/>
    <property type="match status" value="1"/>
</dbReference>
<dbReference type="FunFam" id="1.20.20.10:FF:000002">
    <property type="entry name" value="ATP synthase subunit c"/>
    <property type="match status" value="1"/>
</dbReference>
<dbReference type="InterPro" id="IPR035921">
    <property type="entry name" value="F/V-ATP_Csub_sf"/>
</dbReference>
<organism evidence="15 16">
    <name type="scientific">Sharpea azabuensis</name>
    <dbReference type="NCBI Taxonomy" id="322505"/>
    <lineage>
        <taxon>Bacteria</taxon>
        <taxon>Bacillati</taxon>
        <taxon>Bacillota</taxon>
        <taxon>Erysipelotrichia</taxon>
        <taxon>Erysipelotrichales</taxon>
        <taxon>Coprobacillaceae</taxon>
        <taxon>Sharpea</taxon>
    </lineage>
</organism>
<keyword evidence="8 13" id="KW-1133">Transmembrane helix</keyword>
<protein>
    <recommendedName>
        <fullName evidence="13">ATP synthase subunit c</fullName>
    </recommendedName>
    <alternativeName>
        <fullName evidence="13">ATP synthase F(0) sector subunit c</fullName>
    </alternativeName>
    <alternativeName>
        <fullName evidence="13">F-type ATPase subunit c</fullName>
        <shortName evidence="13">F-ATPase subunit c</shortName>
    </alternativeName>
    <alternativeName>
        <fullName evidence="13">Lipid-binding protein</fullName>
    </alternativeName>
</protein>
<dbReference type="AlphaFoldDB" id="A0A1H6SS05"/>
<name>A0A1H6SS05_9FIRM</name>
<keyword evidence="5 13" id="KW-0138">CF(0)</keyword>
<dbReference type="PROSITE" id="PS00605">
    <property type="entry name" value="ATPASE_C"/>
    <property type="match status" value="1"/>
</dbReference>
<keyword evidence="10 13" id="KW-0446">Lipid-binding</keyword>